<sequence length="581" mass="67239">MAERSWKVSLLSRLIISFVIIIAPIYGLGIFMYNSGLEILRNELSNSMISQVSYYLDNLETEIRRIQKLQYELLNDNDINRMATISETLTNIEIRDAVLRIRNRLFAIKNSSKYIKSTAVLIPGAQKEITDSGVSEFSSEKFGEMKAIARNADASIVYDGNSMYLIVPYPYSYTTERDPIFLIVSELSPEEFEMTLKAMKSKPDEGAAFYNFQSMNLIDADVGVYLHEEIRRRIFSGIPAETAERAEIISISGTNYLVAYKISGYFRSVLYKYIPENTVFEPLNDFKGWFAVFTVLSLTVVVVYSTYLHKFIHKPLSRLASSFAEVKRGNLDIHIEHDVDDEFRFIYRNFNSMVSDLKALIEQTYTQKLLVEKANMKQLQSQINPHFLYNSFFILNTMARTEDYENLERFTEQLGKYFQFVTRSGADEVTLQKEVEHARIYTEIQALRFSNRVKVCFEELPREFSNIMVPRLILQPLIENAFEHGLSTVKRDGILNVSFRKCGDELHIIVENNGENIPDGKIELLKQKLADENTVRDEEVTALQNINLRLKLKFGRKYGLTVDKIQTGWFRITIAVPYREY</sequence>
<dbReference type="CDD" id="cd06225">
    <property type="entry name" value="HAMP"/>
    <property type="match status" value="1"/>
</dbReference>
<evidence type="ECO:0000259" key="5">
    <source>
        <dbReference type="PROSITE" id="PS50885"/>
    </source>
</evidence>
<dbReference type="PROSITE" id="PS50885">
    <property type="entry name" value="HAMP"/>
    <property type="match status" value="1"/>
</dbReference>
<dbReference type="PANTHER" id="PTHR34220">
    <property type="entry name" value="SENSOR HISTIDINE KINASE YPDA"/>
    <property type="match status" value="1"/>
</dbReference>
<keyword evidence="4" id="KW-1133">Transmembrane helix</keyword>
<dbReference type="Pfam" id="PF00672">
    <property type="entry name" value="HAMP"/>
    <property type="match status" value="1"/>
</dbReference>
<dbReference type="AlphaFoldDB" id="A0A1B1YB08"/>
<evidence type="ECO:0000313" key="7">
    <source>
        <dbReference type="Proteomes" id="UP000092971"/>
    </source>
</evidence>
<dbReference type="SMART" id="SM00304">
    <property type="entry name" value="HAMP"/>
    <property type="match status" value="1"/>
</dbReference>
<dbReference type="InterPro" id="IPR010559">
    <property type="entry name" value="Sig_transdc_His_kin_internal"/>
</dbReference>
<dbReference type="PANTHER" id="PTHR34220:SF7">
    <property type="entry name" value="SENSOR HISTIDINE KINASE YPDA"/>
    <property type="match status" value="1"/>
</dbReference>
<comment type="subcellular location">
    <subcellularLocation>
        <location evidence="1">Membrane</location>
    </subcellularLocation>
</comment>
<evidence type="ECO:0000313" key="6">
    <source>
        <dbReference type="EMBL" id="ANW97942.1"/>
    </source>
</evidence>
<feature type="transmembrane region" description="Helical" evidence="4">
    <location>
        <begin position="12"/>
        <end position="33"/>
    </location>
</feature>
<keyword evidence="2" id="KW-0597">Phosphoprotein</keyword>
<protein>
    <submittedName>
        <fullName evidence="6">Histidine kinase</fullName>
    </submittedName>
</protein>
<dbReference type="Proteomes" id="UP000092971">
    <property type="component" value="Chromosome"/>
</dbReference>
<dbReference type="Pfam" id="PF06580">
    <property type="entry name" value="His_kinase"/>
    <property type="match status" value="1"/>
</dbReference>
<keyword evidence="4" id="KW-0472">Membrane</keyword>
<keyword evidence="6" id="KW-0418">Kinase</keyword>
<evidence type="ECO:0000256" key="4">
    <source>
        <dbReference type="SAM" id="Phobius"/>
    </source>
</evidence>
<dbReference type="GO" id="GO:0000155">
    <property type="term" value="F:phosphorelay sensor kinase activity"/>
    <property type="evidence" value="ECO:0007669"/>
    <property type="project" value="InterPro"/>
</dbReference>
<reference evidence="6 7" key="1">
    <citation type="submission" date="2016-02" db="EMBL/GenBank/DDBJ databases">
        <title>Comparison of Clostridium stercorarium subspecies using comparative genomics and transcriptomics.</title>
        <authorList>
            <person name="Schellenberg J."/>
            <person name="Thallinger G."/>
            <person name="Levin D.B."/>
            <person name="Zhang X."/>
            <person name="Alvare G."/>
            <person name="Fristensky B."/>
            <person name="Sparling R."/>
        </authorList>
    </citation>
    <scope>NUCLEOTIDE SEQUENCE [LARGE SCALE GENOMIC DNA]</scope>
    <source>
        <strain evidence="6 7">DSM 2910</strain>
    </source>
</reference>
<dbReference type="GO" id="GO:0016020">
    <property type="term" value="C:membrane"/>
    <property type="evidence" value="ECO:0007669"/>
    <property type="project" value="UniProtKB-SubCell"/>
</dbReference>
<organism evidence="6 7">
    <name type="scientific">Thermoclostridium stercorarium subsp. thermolacticum DSM 2910</name>
    <dbReference type="NCBI Taxonomy" id="1121336"/>
    <lineage>
        <taxon>Bacteria</taxon>
        <taxon>Bacillati</taxon>
        <taxon>Bacillota</taxon>
        <taxon>Clostridia</taxon>
        <taxon>Eubacteriales</taxon>
        <taxon>Oscillospiraceae</taxon>
        <taxon>Thermoclostridium</taxon>
    </lineage>
</organism>
<dbReference type="RefSeq" id="WP_065820549.1">
    <property type="nucleotide sequence ID" value="NZ_CP014672.1"/>
</dbReference>
<keyword evidence="4" id="KW-0812">Transmembrane</keyword>
<evidence type="ECO:0000256" key="3">
    <source>
        <dbReference type="ARBA" id="ARBA00022679"/>
    </source>
</evidence>
<accession>A0A1B1YB08</accession>
<proteinExistence type="predicted"/>
<name>A0A1B1YB08_THEST</name>
<keyword evidence="3" id="KW-0808">Transferase</keyword>
<feature type="transmembrane region" description="Helical" evidence="4">
    <location>
        <begin position="288"/>
        <end position="308"/>
    </location>
</feature>
<dbReference type="InterPro" id="IPR003660">
    <property type="entry name" value="HAMP_dom"/>
</dbReference>
<dbReference type="EMBL" id="CP014672">
    <property type="protein sequence ID" value="ANW97942.1"/>
    <property type="molecule type" value="Genomic_DNA"/>
</dbReference>
<dbReference type="Gene3D" id="3.30.565.10">
    <property type="entry name" value="Histidine kinase-like ATPase, C-terminal domain"/>
    <property type="match status" value="1"/>
</dbReference>
<dbReference type="SUPFAM" id="SSF158472">
    <property type="entry name" value="HAMP domain-like"/>
    <property type="match status" value="1"/>
</dbReference>
<dbReference type="SUPFAM" id="SSF55874">
    <property type="entry name" value="ATPase domain of HSP90 chaperone/DNA topoisomerase II/histidine kinase"/>
    <property type="match status" value="1"/>
</dbReference>
<dbReference type="InterPro" id="IPR036890">
    <property type="entry name" value="HATPase_C_sf"/>
</dbReference>
<dbReference type="Gene3D" id="6.10.340.10">
    <property type="match status" value="1"/>
</dbReference>
<evidence type="ECO:0000256" key="1">
    <source>
        <dbReference type="ARBA" id="ARBA00004370"/>
    </source>
</evidence>
<evidence type="ECO:0000256" key="2">
    <source>
        <dbReference type="ARBA" id="ARBA00022553"/>
    </source>
</evidence>
<feature type="domain" description="HAMP" evidence="5">
    <location>
        <begin position="310"/>
        <end position="362"/>
    </location>
</feature>
<dbReference type="InterPro" id="IPR050640">
    <property type="entry name" value="Bact_2-comp_sensor_kinase"/>
</dbReference>
<gene>
    <name evidence="6" type="ORF">CSTERTH_02255</name>
</gene>
<dbReference type="OrthoDB" id="9809348at2"/>